<reference evidence="2 4" key="2">
    <citation type="submission" date="2018-12" db="EMBL/GenBank/DDBJ databases">
        <title>Legionella sp,whole genome shotgun sequence.</title>
        <authorList>
            <person name="Wu H."/>
        </authorList>
    </citation>
    <scope>NUCLEOTIDE SEQUENCE [LARGE SCALE GENOMIC DNA]</scope>
    <source>
        <strain evidence="2">Km489</strain>
        <strain evidence="4">km489</strain>
    </source>
</reference>
<dbReference type="EMBL" id="RZGX01000015">
    <property type="protein sequence ID" value="RUR21667.1"/>
    <property type="molecule type" value="Genomic_DNA"/>
</dbReference>
<evidence type="ECO:0000313" key="4">
    <source>
        <dbReference type="Proteomes" id="UP000287374"/>
    </source>
</evidence>
<dbReference type="OrthoDB" id="5651305at2"/>
<dbReference type="Proteomes" id="UP000287374">
    <property type="component" value="Unassembled WGS sequence"/>
</dbReference>
<dbReference type="RefSeq" id="WP_110142573.1">
    <property type="nucleotide sequence ID" value="NZ_QHJG01000015.1"/>
</dbReference>
<accession>A0A317U363</accession>
<gene>
    <name evidence="1" type="ORF">DGG96_10240</name>
    <name evidence="2" type="ORF">ELY20_11975</name>
</gene>
<protein>
    <submittedName>
        <fullName evidence="1">Uncharacterized protein</fullName>
    </submittedName>
</protein>
<evidence type="ECO:0000313" key="2">
    <source>
        <dbReference type="EMBL" id="RUR21667.1"/>
    </source>
</evidence>
<keyword evidence="4" id="KW-1185">Reference proteome</keyword>
<dbReference type="Proteomes" id="UP000247152">
    <property type="component" value="Unassembled WGS sequence"/>
</dbReference>
<name>A0A317U363_9GAMM</name>
<evidence type="ECO:0000313" key="3">
    <source>
        <dbReference type="Proteomes" id="UP000247152"/>
    </source>
</evidence>
<dbReference type="AlphaFoldDB" id="A0A317U363"/>
<reference evidence="1 3" key="1">
    <citation type="submission" date="2018-05" db="EMBL/GenBank/DDBJ databases">
        <title>Legionella qingyii sp.nov., whole genome shotgun sequence.</title>
        <authorList>
            <person name="Wu H."/>
            <person name="Zhu Q."/>
            <person name="Hu C."/>
        </authorList>
    </citation>
    <scope>NUCLEOTIDE SEQUENCE [LARGE SCALE GENOMIC DNA]</scope>
    <source>
        <strain evidence="1 3">HEB18</strain>
    </source>
</reference>
<organism evidence="1 3">
    <name type="scientific">Legionella qingyii</name>
    <dbReference type="NCBI Taxonomy" id="2184757"/>
    <lineage>
        <taxon>Bacteria</taxon>
        <taxon>Pseudomonadati</taxon>
        <taxon>Pseudomonadota</taxon>
        <taxon>Gammaproteobacteria</taxon>
        <taxon>Legionellales</taxon>
        <taxon>Legionellaceae</taxon>
        <taxon>Legionella</taxon>
    </lineage>
</organism>
<comment type="caution">
    <text evidence="1">The sequence shown here is derived from an EMBL/GenBank/DDBJ whole genome shotgun (WGS) entry which is preliminary data.</text>
</comment>
<evidence type="ECO:0000313" key="1">
    <source>
        <dbReference type="EMBL" id="PWY55665.1"/>
    </source>
</evidence>
<dbReference type="EMBL" id="QHJG01000015">
    <property type="protein sequence ID" value="PWY55665.1"/>
    <property type="molecule type" value="Genomic_DNA"/>
</dbReference>
<proteinExistence type="predicted"/>
<sequence>MYWKNEKKWEDIRFDIYPKMSPVEAKRLISQNFDLMDTQERRRIDTQEARLWLLRLSSESDQGVLVIETMRWQRSKKQWENETIAMRLTKDGWQPYATPYNKDDVLPITKDNLNAHVPELQTELKKQYLSPQNMIYPELHSELLNKDKIALPDGHPHKFIEPCLEMNKGILRRGRND</sequence>